<protein>
    <submittedName>
        <fullName evidence="1">Uncharacterized protein</fullName>
    </submittedName>
</protein>
<keyword evidence="2" id="KW-1185">Reference proteome</keyword>
<organism evidence="1 2">
    <name type="scientific">Candidatus Thiomargarita nelsonii</name>
    <dbReference type="NCBI Taxonomy" id="1003181"/>
    <lineage>
        <taxon>Bacteria</taxon>
        <taxon>Pseudomonadati</taxon>
        <taxon>Pseudomonadota</taxon>
        <taxon>Gammaproteobacteria</taxon>
        <taxon>Thiotrichales</taxon>
        <taxon>Thiotrichaceae</taxon>
        <taxon>Thiomargarita</taxon>
    </lineage>
</organism>
<evidence type="ECO:0000313" key="1">
    <source>
        <dbReference type="EMBL" id="KHD06594.1"/>
    </source>
</evidence>
<sequence length="161" mass="18003">MAKKTFENIELELDFTTSTFTLKKIVAADTTIPDDAIETIEKEGLRVGLRGCVAAESRTVTCHLLLTSIEFDRTVKFYGNYGEYSSAAFDNFGNQYIPTKVTIGKGEGTSYLEQRVVADVATRTTIRFENLSTQATSLSLLELSFRVDDTPFSIKFRDIPF</sequence>
<name>A0A0A6PJT7_9GAMM</name>
<reference evidence="1 2" key="1">
    <citation type="journal article" date="2016" name="Front. Microbiol.">
        <title>Single-Cell (Meta-)Genomics of a Dimorphic Candidatus Thiomargarita nelsonii Reveals Genomic Plasticity.</title>
        <authorList>
            <person name="Flood B.E."/>
            <person name="Fliss P."/>
            <person name="Jones D.S."/>
            <person name="Dick G.J."/>
            <person name="Jain S."/>
            <person name="Kaster A.K."/>
            <person name="Winkel M."/>
            <person name="Mussmann M."/>
            <person name="Bailey J."/>
        </authorList>
    </citation>
    <scope>NUCLEOTIDE SEQUENCE [LARGE SCALE GENOMIC DNA]</scope>
    <source>
        <strain evidence="1">Hydrate Ridge</strain>
    </source>
</reference>
<proteinExistence type="predicted"/>
<comment type="caution">
    <text evidence="1">The sequence shown here is derived from an EMBL/GenBank/DDBJ whole genome shotgun (WGS) entry which is preliminary data.</text>
</comment>
<evidence type="ECO:0000313" key="2">
    <source>
        <dbReference type="Proteomes" id="UP000030428"/>
    </source>
</evidence>
<dbReference type="AlphaFoldDB" id="A0A0A6PJT7"/>
<dbReference type="Proteomes" id="UP000030428">
    <property type="component" value="Unassembled WGS sequence"/>
</dbReference>
<accession>A0A0A6PJT7</accession>
<gene>
    <name evidence="1" type="ORF">PN36_09355</name>
</gene>
<dbReference type="EMBL" id="JSZA02000028">
    <property type="protein sequence ID" value="KHD06594.1"/>
    <property type="molecule type" value="Genomic_DNA"/>
</dbReference>